<dbReference type="Pfam" id="PF01230">
    <property type="entry name" value="HIT"/>
    <property type="match status" value="1"/>
</dbReference>
<dbReference type="RefSeq" id="WP_155062782.1">
    <property type="nucleotide sequence ID" value="NZ_WMIF01000001.1"/>
</dbReference>
<dbReference type="GO" id="GO:0003824">
    <property type="term" value="F:catalytic activity"/>
    <property type="evidence" value="ECO:0007669"/>
    <property type="project" value="InterPro"/>
</dbReference>
<dbReference type="EMBL" id="WMIF01000001">
    <property type="protein sequence ID" value="MTH33226.1"/>
    <property type="molecule type" value="Genomic_DNA"/>
</dbReference>
<feature type="domain" description="HIT" evidence="4">
    <location>
        <begin position="9"/>
        <end position="122"/>
    </location>
</feature>
<protein>
    <submittedName>
        <fullName evidence="5">HIT domain-containing protein</fullName>
    </submittedName>
</protein>
<dbReference type="Gene3D" id="3.30.428.10">
    <property type="entry name" value="HIT-like"/>
    <property type="match status" value="1"/>
</dbReference>
<dbReference type="Proteomes" id="UP000442533">
    <property type="component" value="Unassembled WGS sequence"/>
</dbReference>
<dbReference type="PANTHER" id="PTHR23089">
    <property type="entry name" value="HISTIDINE TRIAD HIT PROTEIN"/>
    <property type="match status" value="1"/>
</dbReference>
<dbReference type="PRINTS" id="PR00332">
    <property type="entry name" value="HISTRIAD"/>
</dbReference>
<dbReference type="InterPro" id="IPR001310">
    <property type="entry name" value="Histidine_triad_HIT"/>
</dbReference>
<reference evidence="5 6" key="1">
    <citation type="submission" date="2019-11" db="EMBL/GenBank/DDBJ databases">
        <authorList>
            <person name="Dong K."/>
        </authorList>
    </citation>
    <scope>NUCLEOTIDE SEQUENCE [LARGE SCALE GENOMIC DNA]</scope>
    <source>
        <strain evidence="5 6">JCM 17370</strain>
    </source>
</reference>
<dbReference type="InterPro" id="IPR036265">
    <property type="entry name" value="HIT-like_sf"/>
</dbReference>
<organism evidence="5 6">
    <name type="scientific">Paracoccus limosus</name>
    <dbReference type="NCBI Taxonomy" id="913252"/>
    <lineage>
        <taxon>Bacteria</taxon>
        <taxon>Pseudomonadati</taxon>
        <taxon>Pseudomonadota</taxon>
        <taxon>Alphaproteobacteria</taxon>
        <taxon>Rhodobacterales</taxon>
        <taxon>Paracoccaceae</taxon>
        <taxon>Paracoccus</taxon>
    </lineage>
</organism>
<gene>
    <name evidence="5" type="ORF">GL279_01290</name>
</gene>
<dbReference type="PROSITE" id="PS00892">
    <property type="entry name" value="HIT_1"/>
    <property type="match status" value="1"/>
</dbReference>
<name>A0A844GX07_9RHOB</name>
<evidence type="ECO:0000256" key="2">
    <source>
        <dbReference type="PIRSR" id="PIRSR601310-3"/>
    </source>
</evidence>
<accession>A0A844GX07</accession>
<proteinExistence type="predicted"/>
<dbReference type="InterPro" id="IPR011146">
    <property type="entry name" value="HIT-like"/>
</dbReference>
<sequence>MPAYDPTNIFARILRGEIPNKTVLETEHTLAFYDIAPKAPVHVLVIPKGAYVTYDDFAAHASEAEIVDFHRAVAHITRELGLDMETGQGFRAITNAGEHGLQEVPHFHLHILGGHPVGPLVAPF</sequence>
<dbReference type="PROSITE" id="PS51084">
    <property type="entry name" value="HIT_2"/>
    <property type="match status" value="1"/>
</dbReference>
<evidence type="ECO:0000259" key="4">
    <source>
        <dbReference type="PROSITE" id="PS51084"/>
    </source>
</evidence>
<comment type="caution">
    <text evidence="5">The sequence shown here is derived from an EMBL/GenBank/DDBJ whole genome shotgun (WGS) entry which is preliminary data.</text>
</comment>
<evidence type="ECO:0000313" key="6">
    <source>
        <dbReference type="Proteomes" id="UP000442533"/>
    </source>
</evidence>
<evidence type="ECO:0000256" key="3">
    <source>
        <dbReference type="PROSITE-ProRule" id="PRU00464"/>
    </source>
</evidence>
<dbReference type="AlphaFoldDB" id="A0A844GX07"/>
<evidence type="ECO:0000313" key="5">
    <source>
        <dbReference type="EMBL" id="MTH33226.1"/>
    </source>
</evidence>
<evidence type="ECO:0000256" key="1">
    <source>
        <dbReference type="PIRSR" id="PIRSR601310-1"/>
    </source>
</evidence>
<dbReference type="InterPro" id="IPR019808">
    <property type="entry name" value="Histidine_triad_CS"/>
</dbReference>
<keyword evidence="6" id="KW-1185">Reference proteome</keyword>
<feature type="active site" description="Tele-AMP-histidine intermediate" evidence="1">
    <location>
        <position position="108"/>
    </location>
</feature>
<feature type="short sequence motif" description="Histidine triad motif" evidence="2 3">
    <location>
        <begin position="106"/>
        <end position="110"/>
    </location>
</feature>
<dbReference type="OrthoDB" id="9784774at2"/>
<dbReference type="SUPFAM" id="SSF54197">
    <property type="entry name" value="HIT-like"/>
    <property type="match status" value="1"/>
</dbReference>